<evidence type="ECO:0000256" key="3">
    <source>
        <dbReference type="ARBA" id="ARBA00022454"/>
    </source>
</evidence>
<evidence type="ECO:0000256" key="4">
    <source>
        <dbReference type="ARBA" id="ARBA00022838"/>
    </source>
</evidence>
<feature type="domain" description="Centromere protein H C-terminal" evidence="9">
    <location>
        <begin position="45"/>
        <end position="244"/>
    </location>
</feature>
<protein>
    <recommendedName>
        <fullName evidence="9">Centromere protein H C-terminal domain-containing protein</fullName>
    </recommendedName>
</protein>
<evidence type="ECO:0000313" key="11">
    <source>
        <dbReference type="Proteomes" id="UP000275078"/>
    </source>
</evidence>
<gene>
    <name evidence="10" type="ORF">BJ508DRAFT_412145</name>
</gene>
<sequence>MDPTLERIRSSLISTLLAVTQHPVSLPLLPPPTPYPHLLPTELDLLSEYESLKRLEFEKTLAQSTLETIFSISNNNDEDDELAIDELERLQHQLSEARLKNQIKTRAVESILSTQPILDVSFPSATLSDPFGALSSRTLQYRDDLISAHGKLAEAINQLKEREVELQIERTGVEEENRRMAERIRKLAKKVQGVEVEEDPEVREARRREEWRLRVLRGVLGGLVVGSGVDWARDDELAEIVLACGEE</sequence>
<evidence type="ECO:0000256" key="7">
    <source>
        <dbReference type="ARBA" id="ARBA00025735"/>
    </source>
</evidence>
<dbReference type="PANTHER" id="PTHR48122">
    <property type="entry name" value="CENTROMERE PROTEIN H"/>
    <property type="match status" value="1"/>
</dbReference>
<keyword evidence="5" id="KW-0539">Nucleus</keyword>
<feature type="coiled-coil region" evidence="8">
    <location>
        <begin position="149"/>
        <end position="197"/>
    </location>
</feature>
<dbReference type="PANTHER" id="PTHR48122:SF1">
    <property type="entry name" value="CENTROMERE PROTEIN H"/>
    <property type="match status" value="1"/>
</dbReference>
<evidence type="ECO:0000256" key="5">
    <source>
        <dbReference type="ARBA" id="ARBA00023242"/>
    </source>
</evidence>
<comment type="subcellular location">
    <subcellularLocation>
        <location evidence="2">Chromosome</location>
        <location evidence="2">Centromere</location>
        <location evidence="2">Kinetochore</location>
    </subcellularLocation>
    <subcellularLocation>
        <location evidence="1">Nucleus</location>
    </subcellularLocation>
</comment>
<dbReference type="AlphaFoldDB" id="A0A3N4IGT7"/>
<organism evidence="10 11">
    <name type="scientific">Ascobolus immersus RN42</name>
    <dbReference type="NCBI Taxonomy" id="1160509"/>
    <lineage>
        <taxon>Eukaryota</taxon>
        <taxon>Fungi</taxon>
        <taxon>Dikarya</taxon>
        <taxon>Ascomycota</taxon>
        <taxon>Pezizomycotina</taxon>
        <taxon>Pezizomycetes</taxon>
        <taxon>Pezizales</taxon>
        <taxon>Ascobolaceae</taxon>
        <taxon>Ascobolus</taxon>
    </lineage>
</organism>
<evidence type="ECO:0000256" key="6">
    <source>
        <dbReference type="ARBA" id="ARBA00023328"/>
    </source>
</evidence>
<dbReference type="InterPro" id="IPR040034">
    <property type="entry name" value="CENP-H"/>
</dbReference>
<dbReference type="GO" id="GO:0005634">
    <property type="term" value="C:nucleus"/>
    <property type="evidence" value="ECO:0007669"/>
    <property type="project" value="UniProtKB-SubCell"/>
</dbReference>
<keyword evidence="6" id="KW-0137">Centromere</keyword>
<dbReference type="Proteomes" id="UP000275078">
    <property type="component" value="Unassembled WGS sequence"/>
</dbReference>
<keyword evidence="11" id="KW-1185">Reference proteome</keyword>
<evidence type="ECO:0000256" key="8">
    <source>
        <dbReference type="SAM" id="Coils"/>
    </source>
</evidence>
<evidence type="ECO:0000256" key="1">
    <source>
        <dbReference type="ARBA" id="ARBA00004123"/>
    </source>
</evidence>
<evidence type="ECO:0000313" key="10">
    <source>
        <dbReference type="EMBL" id="RPA85363.1"/>
    </source>
</evidence>
<proteinExistence type="inferred from homology"/>
<evidence type="ECO:0000256" key="2">
    <source>
        <dbReference type="ARBA" id="ARBA00004629"/>
    </source>
</evidence>
<feature type="coiled-coil region" evidence="8">
    <location>
        <begin position="80"/>
        <end position="107"/>
    </location>
</feature>
<dbReference type="GO" id="GO:0043515">
    <property type="term" value="F:kinetochore binding"/>
    <property type="evidence" value="ECO:0007669"/>
    <property type="project" value="TreeGrafter"/>
</dbReference>
<dbReference type="GO" id="GO:0000776">
    <property type="term" value="C:kinetochore"/>
    <property type="evidence" value="ECO:0007669"/>
    <property type="project" value="UniProtKB-KW"/>
</dbReference>
<dbReference type="GO" id="GO:0007052">
    <property type="term" value="P:mitotic spindle organization"/>
    <property type="evidence" value="ECO:0007669"/>
    <property type="project" value="TreeGrafter"/>
</dbReference>
<dbReference type="InterPro" id="IPR008426">
    <property type="entry name" value="CENP-H_C"/>
</dbReference>
<comment type="similarity">
    <text evidence="7">Belongs to the CENP-H/MCM16 family.</text>
</comment>
<dbReference type="GO" id="GO:0051382">
    <property type="term" value="P:kinetochore assembly"/>
    <property type="evidence" value="ECO:0007669"/>
    <property type="project" value="InterPro"/>
</dbReference>
<dbReference type="EMBL" id="ML119654">
    <property type="protein sequence ID" value="RPA85363.1"/>
    <property type="molecule type" value="Genomic_DNA"/>
</dbReference>
<name>A0A3N4IGT7_ASCIM</name>
<keyword evidence="3" id="KW-0158">Chromosome</keyword>
<reference evidence="10 11" key="1">
    <citation type="journal article" date="2018" name="Nat. Ecol. Evol.">
        <title>Pezizomycetes genomes reveal the molecular basis of ectomycorrhizal truffle lifestyle.</title>
        <authorList>
            <person name="Murat C."/>
            <person name="Payen T."/>
            <person name="Noel B."/>
            <person name="Kuo A."/>
            <person name="Morin E."/>
            <person name="Chen J."/>
            <person name="Kohler A."/>
            <person name="Krizsan K."/>
            <person name="Balestrini R."/>
            <person name="Da Silva C."/>
            <person name="Montanini B."/>
            <person name="Hainaut M."/>
            <person name="Levati E."/>
            <person name="Barry K.W."/>
            <person name="Belfiori B."/>
            <person name="Cichocki N."/>
            <person name="Clum A."/>
            <person name="Dockter R.B."/>
            <person name="Fauchery L."/>
            <person name="Guy J."/>
            <person name="Iotti M."/>
            <person name="Le Tacon F."/>
            <person name="Lindquist E.A."/>
            <person name="Lipzen A."/>
            <person name="Malagnac F."/>
            <person name="Mello A."/>
            <person name="Molinier V."/>
            <person name="Miyauchi S."/>
            <person name="Poulain J."/>
            <person name="Riccioni C."/>
            <person name="Rubini A."/>
            <person name="Sitrit Y."/>
            <person name="Splivallo R."/>
            <person name="Traeger S."/>
            <person name="Wang M."/>
            <person name="Zifcakova L."/>
            <person name="Wipf D."/>
            <person name="Zambonelli A."/>
            <person name="Paolocci F."/>
            <person name="Nowrousian M."/>
            <person name="Ottonello S."/>
            <person name="Baldrian P."/>
            <person name="Spatafora J.W."/>
            <person name="Henrissat B."/>
            <person name="Nagy L.G."/>
            <person name="Aury J.M."/>
            <person name="Wincker P."/>
            <person name="Grigoriev I.V."/>
            <person name="Bonfante P."/>
            <person name="Martin F.M."/>
        </authorList>
    </citation>
    <scope>NUCLEOTIDE SEQUENCE [LARGE SCALE GENOMIC DNA]</scope>
    <source>
        <strain evidence="10 11">RN42</strain>
    </source>
</reference>
<keyword evidence="8" id="KW-0175">Coiled coil</keyword>
<keyword evidence="4" id="KW-0995">Kinetochore</keyword>
<evidence type="ECO:0000259" key="9">
    <source>
        <dbReference type="Pfam" id="PF05837"/>
    </source>
</evidence>
<dbReference type="Pfam" id="PF05837">
    <property type="entry name" value="CENP-H"/>
    <property type="match status" value="1"/>
</dbReference>
<accession>A0A3N4IGT7</accession>
<dbReference type="GO" id="GO:0007059">
    <property type="term" value="P:chromosome segregation"/>
    <property type="evidence" value="ECO:0007669"/>
    <property type="project" value="TreeGrafter"/>
</dbReference>